<evidence type="ECO:0000313" key="2">
    <source>
        <dbReference type="EMBL" id="KAL0266915.1"/>
    </source>
</evidence>
<feature type="compositionally biased region" description="Basic and acidic residues" evidence="1">
    <location>
        <begin position="639"/>
        <end position="659"/>
    </location>
</feature>
<feature type="region of interest" description="Disordered" evidence="1">
    <location>
        <begin position="869"/>
        <end position="969"/>
    </location>
</feature>
<name>A0AAW2HAY1_9NEOP</name>
<comment type="caution">
    <text evidence="2">The sequence shown here is derived from an EMBL/GenBank/DDBJ whole genome shotgun (WGS) entry which is preliminary data.</text>
</comment>
<evidence type="ECO:0000256" key="1">
    <source>
        <dbReference type="SAM" id="MobiDB-lite"/>
    </source>
</evidence>
<gene>
    <name evidence="2" type="ORF">PYX00_009329</name>
</gene>
<organism evidence="2">
    <name type="scientific">Menopon gallinae</name>
    <name type="common">poultry shaft louse</name>
    <dbReference type="NCBI Taxonomy" id="328185"/>
    <lineage>
        <taxon>Eukaryota</taxon>
        <taxon>Metazoa</taxon>
        <taxon>Ecdysozoa</taxon>
        <taxon>Arthropoda</taxon>
        <taxon>Hexapoda</taxon>
        <taxon>Insecta</taxon>
        <taxon>Pterygota</taxon>
        <taxon>Neoptera</taxon>
        <taxon>Paraneoptera</taxon>
        <taxon>Psocodea</taxon>
        <taxon>Troctomorpha</taxon>
        <taxon>Phthiraptera</taxon>
        <taxon>Amblycera</taxon>
        <taxon>Menoponidae</taxon>
        <taxon>Menopon</taxon>
    </lineage>
</organism>
<proteinExistence type="predicted"/>
<feature type="compositionally biased region" description="Polar residues" evidence="1">
    <location>
        <begin position="935"/>
        <end position="950"/>
    </location>
</feature>
<feature type="compositionally biased region" description="Basic and acidic residues" evidence="1">
    <location>
        <begin position="874"/>
        <end position="892"/>
    </location>
</feature>
<dbReference type="EMBL" id="JARGDH010000005">
    <property type="protein sequence ID" value="KAL0266915.1"/>
    <property type="molecule type" value="Genomic_DNA"/>
</dbReference>
<reference evidence="2" key="1">
    <citation type="journal article" date="2024" name="Gigascience">
        <title>Chromosome-level genome of the poultry shaft louse Menopon gallinae provides insight into the host-switching and adaptive evolution of parasitic lice.</title>
        <authorList>
            <person name="Xu Y."/>
            <person name="Ma L."/>
            <person name="Liu S."/>
            <person name="Liang Y."/>
            <person name="Liu Q."/>
            <person name="He Z."/>
            <person name="Tian L."/>
            <person name="Duan Y."/>
            <person name="Cai W."/>
            <person name="Li H."/>
            <person name="Song F."/>
        </authorList>
    </citation>
    <scope>NUCLEOTIDE SEQUENCE</scope>
    <source>
        <strain evidence="2">Cailab_2023a</strain>
    </source>
</reference>
<sequence length="995" mass="112776">MDESIRNAEKLIDATNSALARMKINSPYDDFNFVIGQNKMDQKFGRKSVFQVEDFRDFLGVKEKLTDFHEIFSLGRGSPTPERNIEHINRKIESYRQELHDREERESLRALYFERNESVASKSPDRSVPATKTASDTNVSQKTGSKIKPITVTENLKSKLLQTQEVVDRGIQTARELSYTVDELRHRPTKIDRYDELSLIKCKSTERLGKSESRSTIKTVLPKRCKKCNCRIGTKKETKQKVQKNEDNFRILTVRGTDEAPRKFKKLGLQSLPSLSIHGDLKYQKIPSVNILPEKKQNVPVRVNTALETFSHEENLRNKIESISDHIIKSDSVVNLGVKGSKSVQCTNCGKLVTLRGEIINAKQIDDLLKMCDYNVFDPRIDEFAERCRVRVDEEAKCTQTEEEGPEVIIAPEVKRPKPKLTKEKLEPESDPVLERTLSIKELSFDVTKKYRQKAAELESDHLHFESILRDLFMKVDESRNLFKNCDYLNGNVSEEKRKSSLSATTPLLLSYTGSGEEVDDGKNVVLRPTRIHRSKLPAKEIRKKLEKRELNTNCKLLSSSHQVKDKEKTEEIAKVDSRVTEQGDIHLIPVRVSSEQEESEKSKKELANRRKISRENNKPLSIAGQVSKSEPKPAPAVVKKEEQKPVPEEPPKPEEIKPAPKPVPTPPEKSSSPINVNLEALEESVKHTTTGSDYESDFEEESVEEQSASPKKDDNSRQFNTRLSTITEGDSEIDPKVTEVPEESVRTEEPAKESPKDNEEQKPTPESTKRKLSVSSSTSSGDDDTEKLLKRVNRDLKEIAAQELLSAKREETVKNLQQGMTEPLKEVLDELKSQFHRTEILADKLSESIKEVKTAEVRSGRTDLTMVNNLGRMRKEAEKTPPVKQTKEKSGTRVVRQRRTSEGEVLSDSGSDVSLRSSVQKEEVRTMRRRSVSEKTMSATKSGLNSSDKSYSEGEIPEQDIICTERSSPSIGEVINENYSGDSFSEGNSVIKFL</sequence>
<feature type="compositionally biased region" description="Polar residues" evidence="1">
    <location>
        <begin position="130"/>
        <end position="144"/>
    </location>
</feature>
<feature type="compositionally biased region" description="Low complexity" evidence="1">
    <location>
        <begin position="907"/>
        <end position="919"/>
    </location>
</feature>
<feature type="compositionally biased region" description="Basic and acidic residues" evidence="1">
    <location>
        <begin position="600"/>
        <end position="618"/>
    </location>
</feature>
<feature type="compositionally biased region" description="Acidic residues" evidence="1">
    <location>
        <begin position="695"/>
        <end position="705"/>
    </location>
</feature>
<dbReference type="AlphaFoldDB" id="A0AAW2HAY1"/>
<dbReference type="EMBL" id="JARGDH010000005">
    <property type="protein sequence ID" value="KAL0266916.1"/>
    <property type="molecule type" value="Genomic_DNA"/>
</dbReference>
<feature type="compositionally biased region" description="Basic and acidic residues" evidence="1">
    <location>
        <begin position="734"/>
        <end position="770"/>
    </location>
</feature>
<protein>
    <submittedName>
        <fullName evidence="2">Uncharacterized protein</fullName>
    </submittedName>
</protein>
<feature type="compositionally biased region" description="Polar residues" evidence="1">
    <location>
        <begin position="718"/>
        <end position="729"/>
    </location>
</feature>
<feature type="region of interest" description="Disordered" evidence="1">
    <location>
        <begin position="120"/>
        <end position="146"/>
    </location>
</feature>
<feature type="region of interest" description="Disordered" evidence="1">
    <location>
        <begin position="587"/>
        <end position="790"/>
    </location>
</feature>
<accession>A0AAW2HAY1</accession>